<feature type="domain" description="SPOR" evidence="3">
    <location>
        <begin position="113"/>
        <end position="193"/>
    </location>
</feature>
<dbReference type="RefSeq" id="WP_123236682.1">
    <property type="nucleotide sequence ID" value="NZ_RJVP01000002.1"/>
</dbReference>
<gene>
    <name evidence="4" type="ORF">ED236_03985</name>
</gene>
<protein>
    <submittedName>
        <fullName evidence="4">SPOR domain-containing protein</fullName>
    </submittedName>
</protein>
<organism evidence="4 5">
    <name type="scientific">Pseudomethylobacillus aquaticus</name>
    <dbReference type="NCBI Taxonomy" id="2676064"/>
    <lineage>
        <taxon>Bacteria</taxon>
        <taxon>Pseudomonadati</taxon>
        <taxon>Pseudomonadota</taxon>
        <taxon>Betaproteobacteria</taxon>
        <taxon>Nitrosomonadales</taxon>
        <taxon>Methylophilaceae</taxon>
        <taxon>Pseudomethylobacillus</taxon>
    </lineage>
</organism>
<proteinExistence type="predicted"/>
<name>A0A3N0V2U3_9PROT</name>
<keyword evidence="2" id="KW-0812">Transmembrane</keyword>
<dbReference type="PANTHER" id="PTHR38687">
    <property type="entry name" value="CELL DIVISION PROTEIN DEDD-RELATED"/>
    <property type="match status" value="1"/>
</dbReference>
<accession>A0A3N0V2U3</accession>
<dbReference type="Pfam" id="PF05036">
    <property type="entry name" value="SPOR"/>
    <property type="match status" value="1"/>
</dbReference>
<dbReference type="AlphaFoldDB" id="A0A3N0V2U3"/>
<dbReference type="EMBL" id="RJVP01000002">
    <property type="protein sequence ID" value="ROH86874.1"/>
    <property type="molecule type" value="Genomic_DNA"/>
</dbReference>
<dbReference type="SUPFAM" id="SSF110997">
    <property type="entry name" value="Sporulation related repeat"/>
    <property type="match status" value="1"/>
</dbReference>
<dbReference type="GO" id="GO:0042834">
    <property type="term" value="F:peptidoglycan binding"/>
    <property type="evidence" value="ECO:0007669"/>
    <property type="project" value="InterPro"/>
</dbReference>
<feature type="transmembrane region" description="Helical" evidence="2">
    <location>
        <begin position="20"/>
        <end position="42"/>
    </location>
</feature>
<keyword evidence="5" id="KW-1185">Reference proteome</keyword>
<dbReference type="Gene3D" id="3.30.70.1070">
    <property type="entry name" value="Sporulation related repeat"/>
    <property type="match status" value="1"/>
</dbReference>
<dbReference type="InterPro" id="IPR036680">
    <property type="entry name" value="SPOR-like_sf"/>
</dbReference>
<evidence type="ECO:0000256" key="1">
    <source>
        <dbReference type="SAM" id="MobiDB-lite"/>
    </source>
</evidence>
<keyword evidence="2" id="KW-0472">Membrane</keyword>
<reference evidence="4 5" key="1">
    <citation type="submission" date="2018-10" db="EMBL/GenBank/DDBJ databases">
        <authorList>
            <person name="Chen W.-M."/>
        </authorList>
    </citation>
    <scope>NUCLEOTIDE SEQUENCE [LARGE SCALE GENOMIC DNA]</scope>
    <source>
        <strain evidence="4 5">H-5</strain>
    </source>
</reference>
<keyword evidence="2" id="KW-1133">Transmembrane helix</keyword>
<dbReference type="Proteomes" id="UP000275137">
    <property type="component" value="Unassembled WGS sequence"/>
</dbReference>
<dbReference type="PROSITE" id="PS51724">
    <property type="entry name" value="SPOR"/>
    <property type="match status" value="1"/>
</dbReference>
<dbReference type="InterPro" id="IPR052521">
    <property type="entry name" value="Cell_div_SPOR-domain"/>
</dbReference>
<sequence length="195" mass="20696">MSRDYKPVQRRAKPSGGSPLMTGVLLGVLLGVGLSLGVALYIKGSDIALGFRAPSVAPPVSPPAKSLETEPEASEGSEKPRFDFYTILPGSEKAVSEQEILEAQQAPAPPVAEKKAVSLYLQVGAYKTAQEADNMKAKLALQGMEVVVQTADIPGKGILHRVRLGPYNDLVQANEAKSELERNGFSANIIKVDAN</sequence>
<comment type="caution">
    <text evidence="4">The sequence shown here is derived from an EMBL/GenBank/DDBJ whole genome shotgun (WGS) entry which is preliminary data.</text>
</comment>
<dbReference type="InterPro" id="IPR007730">
    <property type="entry name" value="SPOR-like_dom"/>
</dbReference>
<feature type="region of interest" description="Disordered" evidence="1">
    <location>
        <begin position="59"/>
        <end position="79"/>
    </location>
</feature>
<evidence type="ECO:0000256" key="2">
    <source>
        <dbReference type="SAM" id="Phobius"/>
    </source>
</evidence>
<evidence type="ECO:0000313" key="5">
    <source>
        <dbReference type="Proteomes" id="UP000275137"/>
    </source>
</evidence>
<evidence type="ECO:0000313" key="4">
    <source>
        <dbReference type="EMBL" id="ROH86874.1"/>
    </source>
</evidence>
<evidence type="ECO:0000259" key="3">
    <source>
        <dbReference type="PROSITE" id="PS51724"/>
    </source>
</evidence>